<dbReference type="GO" id="GO:0016757">
    <property type="term" value="F:glycosyltransferase activity"/>
    <property type="evidence" value="ECO:0007669"/>
    <property type="project" value="UniProtKB-KW"/>
</dbReference>
<evidence type="ECO:0000313" key="4">
    <source>
        <dbReference type="EMBL" id="NLQ19083.1"/>
    </source>
</evidence>
<comment type="caution">
    <text evidence="4">The sequence shown here is derived from an EMBL/GenBank/DDBJ whole genome shotgun (WGS) entry which is preliminary data.</text>
</comment>
<dbReference type="Pfam" id="PF01501">
    <property type="entry name" value="Glyco_transf_8"/>
    <property type="match status" value="1"/>
</dbReference>
<dbReference type="RefSeq" id="WP_168827457.1">
    <property type="nucleotide sequence ID" value="NZ_CP073013.1"/>
</dbReference>
<dbReference type="AlphaFoldDB" id="A0A847R9F8"/>
<protein>
    <submittedName>
        <fullName evidence="4">Glycosyltransferase family 8 protein</fullName>
    </submittedName>
</protein>
<dbReference type="PANTHER" id="PTHR13778">
    <property type="entry name" value="GLYCOSYLTRANSFERASE 8 DOMAIN-CONTAINING PROTEIN"/>
    <property type="match status" value="1"/>
</dbReference>
<evidence type="ECO:0000256" key="2">
    <source>
        <dbReference type="ARBA" id="ARBA00022679"/>
    </source>
</evidence>
<dbReference type="Proteomes" id="UP000586067">
    <property type="component" value="Unassembled WGS sequence"/>
</dbReference>
<keyword evidence="2 4" id="KW-0808">Transferase</keyword>
<dbReference type="EMBL" id="JABAEK010000027">
    <property type="protein sequence ID" value="NLQ19083.1"/>
    <property type="molecule type" value="Genomic_DNA"/>
</dbReference>
<dbReference type="InterPro" id="IPR029044">
    <property type="entry name" value="Nucleotide-diphossugar_trans"/>
</dbReference>
<sequence length="308" mass="35897">MINIVLCSDENYAAYSATVMISSLLNTTSPEKFAFYLLTPGLKIETEKKLKKAIQDYDAQLHIVNVDTSNLNSLNIHLGRFGIGALLRLYMHFYLPEHVEKVIYLDCDLLVLGDLADLWKKNLNGLPVGAVTDLCSPEVFKKRHESYFNSGVLLIDLIKWKKDQIGEKSLSYLNENSKNLKYPDQDALNYILKDKYQPVDLSWNVQPTSYSAYEKNYDYLQKRKDELYQSIKKSNIIHFIGSLKPWHPNCTHPMQELFIDFSKHTPWPIDIKKLRTTLSISEKIRLILKKKKIQRRRKMTEYKKNSIT</sequence>
<keyword evidence="1" id="KW-0328">Glycosyltransferase</keyword>
<evidence type="ECO:0000313" key="5">
    <source>
        <dbReference type="Proteomes" id="UP000586067"/>
    </source>
</evidence>
<keyword evidence="3" id="KW-0479">Metal-binding</keyword>
<dbReference type="Gene3D" id="3.90.550.10">
    <property type="entry name" value="Spore Coat Polysaccharide Biosynthesis Protein SpsA, Chain A"/>
    <property type="match status" value="1"/>
</dbReference>
<dbReference type="PANTHER" id="PTHR13778:SF47">
    <property type="entry name" value="LIPOPOLYSACCHARIDE 1,3-GALACTOSYLTRANSFERASE"/>
    <property type="match status" value="1"/>
</dbReference>
<proteinExistence type="predicted"/>
<evidence type="ECO:0000256" key="3">
    <source>
        <dbReference type="ARBA" id="ARBA00022723"/>
    </source>
</evidence>
<evidence type="ECO:0000256" key="1">
    <source>
        <dbReference type="ARBA" id="ARBA00022676"/>
    </source>
</evidence>
<organism evidence="4 5">
    <name type="scientific">Marinomonas profundi</name>
    <dbReference type="NCBI Taxonomy" id="2726122"/>
    <lineage>
        <taxon>Bacteria</taxon>
        <taxon>Pseudomonadati</taxon>
        <taxon>Pseudomonadota</taxon>
        <taxon>Gammaproteobacteria</taxon>
        <taxon>Oceanospirillales</taxon>
        <taxon>Oceanospirillaceae</taxon>
        <taxon>Marinomonas</taxon>
    </lineage>
</organism>
<dbReference type="InterPro" id="IPR050748">
    <property type="entry name" value="Glycosyltrans_8_dom-fam"/>
</dbReference>
<name>A0A847R9F8_9GAMM</name>
<reference evidence="4 5" key="1">
    <citation type="submission" date="2020-04" db="EMBL/GenBank/DDBJ databases">
        <title>Marinomonas sp. M1K-6 isolated from the deep seawater of the Mariana Trench.</title>
        <authorList>
            <person name="Li Y."/>
        </authorList>
    </citation>
    <scope>NUCLEOTIDE SEQUENCE [LARGE SCALE GENOMIC DNA]</scope>
    <source>
        <strain evidence="4 5">M1K-6</strain>
    </source>
</reference>
<gene>
    <name evidence="4" type="ORF">HGG82_15890</name>
</gene>
<accession>A0A847R9F8</accession>
<dbReference type="GO" id="GO:0046872">
    <property type="term" value="F:metal ion binding"/>
    <property type="evidence" value="ECO:0007669"/>
    <property type="project" value="UniProtKB-KW"/>
</dbReference>
<dbReference type="InterPro" id="IPR002495">
    <property type="entry name" value="Glyco_trans_8"/>
</dbReference>
<keyword evidence="5" id="KW-1185">Reference proteome</keyword>
<dbReference type="CDD" id="cd04194">
    <property type="entry name" value="GT8_A4GalT_like"/>
    <property type="match status" value="1"/>
</dbReference>
<dbReference type="SUPFAM" id="SSF53448">
    <property type="entry name" value="Nucleotide-diphospho-sugar transferases"/>
    <property type="match status" value="1"/>
</dbReference>